<evidence type="ECO:0000256" key="3">
    <source>
        <dbReference type="ARBA" id="ARBA00023163"/>
    </source>
</evidence>
<dbReference type="SUPFAM" id="SSF48498">
    <property type="entry name" value="Tetracyclin repressor-like, C-terminal domain"/>
    <property type="match status" value="1"/>
</dbReference>
<dbReference type="InterPro" id="IPR001647">
    <property type="entry name" value="HTH_TetR"/>
</dbReference>
<feature type="domain" description="HTH tetR-type" evidence="5">
    <location>
        <begin position="13"/>
        <end position="73"/>
    </location>
</feature>
<proteinExistence type="predicted"/>
<dbReference type="EMBL" id="VHJB01000028">
    <property type="protein sequence ID" value="TPV42737.1"/>
    <property type="molecule type" value="Genomic_DNA"/>
</dbReference>
<evidence type="ECO:0000256" key="4">
    <source>
        <dbReference type="PROSITE-ProRule" id="PRU00335"/>
    </source>
</evidence>
<dbReference type="InterPro" id="IPR036271">
    <property type="entry name" value="Tet_transcr_reg_TetR-rel_C_sf"/>
</dbReference>
<dbReference type="Gene3D" id="1.10.10.60">
    <property type="entry name" value="Homeodomain-like"/>
    <property type="match status" value="1"/>
</dbReference>
<organism evidence="6 7">
    <name type="scientific">Pantoea eucalypti</name>
    <dbReference type="NCBI Taxonomy" id="470933"/>
    <lineage>
        <taxon>Bacteria</taxon>
        <taxon>Pseudomonadati</taxon>
        <taxon>Pseudomonadota</taxon>
        <taxon>Gammaproteobacteria</taxon>
        <taxon>Enterobacterales</taxon>
        <taxon>Erwiniaceae</taxon>
        <taxon>Pantoea</taxon>
    </lineage>
</organism>
<dbReference type="Pfam" id="PF00440">
    <property type="entry name" value="TetR_N"/>
    <property type="match status" value="1"/>
</dbReference>
<dbReference type="Pfam" id="PF16859">
    <property type="entry name" value="TetR_C_11"/>
    <property type="match status" value="1"/>
</dbReference>
<evidence type="ECO:0000256" key="2">
    <source>
        <dbReference type="ARBA" id="ARBA00023125"/>
    </source>
</evidence>
<accession>A0ABY2ZQG7</accession>
<keyword evidence="1" id="KW-0805">Transcription regulation</keyword>
<sequence>MAREMIRQGGRSARIQAEVHNTVNRLLETVDRSAITVPMIAEQAGVTPSTIYRRWGDLAQLLADVAVARMRPIAEPEDTGSMISDLTLFLQQYAEEMSSKVGRELLADVIGSHAEEASQKCCGFTYQHLETLNIRARERGEPGFDVDRMVDVAVAPVMFHILFGDRDISSAYCSSLIQQAFSQASGAEQRAGQLP</sequence>
<keyword evidence="2 4" id="KW-0238">DNA-binding</keyword>
<keyword evidence="3" id="KW-0804">Transcription</keyword>
<dbReference type="Proteomes" id="UP000315469">
    <property type="component" value="Unassembled WGS sequence"/>
</dbReference>
<name>A0ABY2ZQG7_9GAMM</name>
<reference evidence="6 7" key="1">
    <citation type="submission" date="2019-06" db="EMBL/GenBank/DDBJ databases">
        <title>Taxogenomics and systematics of the genus Pantoea.</title>
        <authorList>
            <person name="Tambong J.T."/>
        </authorList>
    </citation>
    <scope>NUCLEOTIDE SEQUENCE [LARGE SCALE GENOMIC DNA]</scope>
    <source>
        <strain evidence="6 7">LMG 24197</strain>
    </source>
</reference>
<evidence type="ECO:0000259" key="5">
    <source>
        <dbReference type="PROSITE" id="PS50977"/>
    </source>
</evidence>
<dbReference type="PROSITE" id="PS50977">
    <property type="entry name" value="HTH_TETR_2"/>
    <property type="match status" value="1"/>
</dbReference>
<feature type="DNA-binding region" description="H-T-H motif" evidence="4">
    <location>
        <begin position="36"/>
        <end position="55"/>
    </location>
</feature>
<evidence type="ECO:0000313" key="7">
    <source>
        <dbReference type="Proteomes" id="UP000315469"/>
    </source>
</evidence>
<evidence type="ECO:0000313" key="6">
    <source>
        <dbReference type="EMBL" id="TPV42737.1"/>
    </source>
</evidence>
<evidence type="ECO:0000256" key="1">
    <source>
        <dbReference type="ARBA" id="ARBA00023015"/>
    </source>
</evidence>
<dbReference type="Gene3D" id="1.10.357.10">
    <property type="entry name" value="Tetracycline Repressor, domain 2"/>
    <property type="match status" value="1"/>
</dbReference>
<dbReference type="SUPFAM" id="SSF46689">
    <property type="entry name" value="Homeodomain-like"/>
    <property type="match status" value="1"/>
</dbReference>
<dbReference type="InterPro" id="IPR009057">
    <property type="entry name" value="Homeodomain-like_sf"/>
</dbReference>
<dbReference type="InterPro" id="IPR011075">
    <property type="entry name" value="TetR_C"/>
</dbReference>
<keyword evidence="7" id="KW-1185">Reference proteome</keyword>
<dbReference type="GeneID" id="90523088"/>
<protein>
    <submittedName>
        <fullName evidence="6">TetR/AcrR family transcriptional regulator</fullName>
    </submittedName>
</protein>
<comment type="caution">
    <text evidence="6">The sequence shown here is derived from an EMBL/GenBank/DDBJ whole genome shotgun (WGS) entry which is preliminary data.</text>
</comment>
<gene>
    <name evidence="6" type="ORF">FJW02_02660</name>
</gene>
<dbReference type="RefSeq" id="WP_008924471.1">
    <property type="nucleotide sequence ID" value="NZ_CP045721.1"/>
</dbReference>